<gene>
    <name evidence="2" type="ORF">AABB28_17190</name>
</gene>
<reference evidence="2 3" key="1">
    <citation type="submission" date="2024-04" db="EMBL/GenBank/DDBJ databases">
        <title>Phylogenomic analyses of a clade within the roseobacter group suggest taxonomic reassignments of species of the genera Aestuariivita, Citreicella, Loktanella, Nautella, Pelagibaca, Ruegeria, Thalassobius, Thiobacimonas and Tropicibacter, and the proposal o.</title>
        <authorList>
            <person name="Jeon C.O."/>
        </authorList>
    </citation>
    <scope>NUCLEOTIDE SEQUENCE [LARGE SCALE GENOMIC DNA]</scope>
    <source>
        <strain evidence="2 3">G8-12</strain>
    </source>
</reference>
<evidence type="ECO:0000313" key="3">
    <source>
        <dbReference type="Proteomes" id="UP001451782"/>
    </source>
</evidence>
<name>A0AAN0M1Q7_9RHOB</name>
<dbReference type="Proteomes" id="UP001451782">
    <property type="component" value="Chromosome"/>
</dbReference>
<feature type="transmembrane region" description="Helical" evidence="1">
    <location>
        <begin position="35"/>
        <end position="62"/>
    </location>
</feature>
<dbReference type="AlphaFoldDB" id="A0AAN0M1Q7"/>
<sequence>MGAFVSEGLIVPAAILAVFAYGVPQVLGRWLPEGVTLLMVNALLSTVVLFALSAGFFALLYFWQGVPVDQLSDAGLAAGVGFFGRLGLMAAIIWAPIMILSVAGLPRKWVKETW</sequence>
<dbReference type="KEGG" id="yag:AABB28_17190"/>
<dbReference type="RefSeq" id="WP_342069927.1">
    <property type="nucleotide sequence ID" value="NZ_CP151762.1"/>
</dbReference>
<accession>A0AAN0M1Q7</accession>
<proteinExistence type="predicted"/>
<evidence type="ECO:0000256" key="1">
    <source>
        <dbReference type="SAM" id="Phobius"/>
    </source>
</evidence>
<keyword evidence="1" id="KW-0472">Membrane</keyword>
<evidence type="ECO:0000313" key="2">
    <source>
        <dbReference type="EMBL" id="WZU63546.1"/>
    </source>
</evidence>
<protein>
    <submittedName>
        <fullName evidence="2">Uncharacterized protein</fullName>
    </submittedName>
</protein>
<feature type="transmembrane region" description="Helical" evidence="1">
    <location>
        <begin position="6"/>
        <end position="23"/>
    </location>
</feature>
<feature type="transmembrane region" description="Helical" evidence="1">
    <location>
        <begin position="82"/>
        <end position="105"/>
    </location>
</feature>
<organism evidence="2 3">
    <name type="scientific">Yoonia algicola</name>
    <dbReference type="NCBI Taxonomy" id="3137368"/>
    <lineage>
        <taxon>Bacteria</taxon>
        <taxon>Pseudomonadati</taxon>
        <taxon>Pseudomonadota</taxon>
        <taxon>Alphaproteobacteria</taxon>
        <taxon>Rhodobacterales</taxon>
        <taxon>Paracoccaceae</taxon>
        <taxon>Yoonia</taxon>
    </lineage>
</organism>
<keyword evidence="1" id="KW-1133">Transmembrane helix</keyword>
<dbReference type="EMBL" id="CP151762">
    <property type="protein sequence ID" value="WZU63546.1"/>
    <property type="molecule type" value="Genomic_DNA"/>
</dbReference>
<keyword evidence="1" id="KW-0812">Transmembrane</keyword>
<keyword evidence="3" id="KW-1185">Reference proteome</keyword>